<dbReference type="Proteomes" id="UP000054383">
    <property type="component" value="Unassembled WGS sequence"/>
</dbReference>
<name>A0A0U1M4R9_TALIS</name>
<comment type="similarity">
    <text evidence="1 6">Belongs to the GST superfamily.</text>
</comment>
<dbReference type="InterPro" id="IPR040079">
    <property type="entry name" value="Glutathione_S-Trfase"/>
</dbReference>
<evidence type="ECO:0000256" key="1">
    <source>
        <dbReference type="ARBA" id="ARBA00007409"/>
    </source>
</evidence>
<dbReference type="GO" id="GO:0005737">
    <property type="term" value="C:cytoplasm"/>
    <property type="evidence" value="ECO:0007669"/>
    <property type="project" value="UniProtKB-ARBA"/>
</dbReference>
<comment type="catalytic activity">
    <reaction evidence="4">
        <text>RX + glutathione = an S-substituted glutathione + a halide anion + H(+)</text>
        <dbReference type="Rhea" id="RHEA:16437"/>
        <dbReference type="ChEBI" id="CHEBI:15378"/>
        <dbReference type="ChEBI" id="CHEBI:16042"/>
        <dbReference type="ChEBI" id="CHEBI:17792"/>
        <dbReference type="ChEBI" id="CHEBI:57925"/>
        <dbReference type="ChEBI" id="CHEBI:90779"/>
        <dbReference type="EC" id="2.5.1.18"/>
    </reaction>
</comment>
<dbReference type="Gene3D" id="1.20.1050.130">
    <property type="match status" value="1"/>
</dbReference>
<evidence type="ECO:0000313" key="9">
    <source>
        <dbReference type="EMBL" id="CRG90537.1"/>
    </source>
</evidence>
<proteinExistence type="inferred from homology"/>
<dbReference type="GO" id="GO:0005634">
    <property type="term" value="C:nucleus"/>
    <property type="evidence" value="ECO:0007669"/>
    <property type="project" value="UniProtKB-ARBA"/>
</dbReference>
<dbReference type="InterPro" id="IPR036282">
    <property type="entry name" value="Glutathione-S-Trfase_C_sf"/>
</dbReference>
<organism evidence="9 10">
    <name type="scientific">Talaromyces islandicus</name>
    <name type="common">Penicillium islandicum</name>
    <dbReference type="NCBI Taxonomy" id="28573"/>
    <lineage>
        <taxon>Eukaryota</taxon>
        <taxon>Fungi</taxon>
        <taxon>Dikarya</taxon>
        <taxon>Ascomycota</taxon>
        <taxon>Pezizomycotina</taxon>
        <taxon>Eurotiomycetes</taxon>
        <taxon>Eurotiomycetidae</taxon>
        <taxon>Eurotiales</taxon>
        <taxon>Trichocomaceae</taxon>
        <taxon>Talaromyces</taxon>
        <taxon>Talaromyces sect. Islandici</taxon>
    </lineage>
</organism>
<dbReference type="GO" id="GO:0004364">
    <property type="term" value="F:glutathione transferase activity"/>
    <property type="evidence" value="ECO:0007669"/>
    <property type="project" value="UniProtKB-EC"/>
</dbReference>
<dbReference type="PANTHER" id="PTHR44051:SF3">
    <property type="entry name" value="TRANSCRIPTIONAL REGULATOR URE2"/>
    <property type="match status" value="1"/>
</dbReference>
<dbReference type="Pfam" id="PF02798">
    <property type="entry name" value="GST_N"/>
    <property type="match status" value="1"/>
</dbReference>
<dbReference type="STRING" id="28573.A0A0U1M4R9"/>
<evidence type="ECO:0000256" key="3">
    <source>
        <dbReference type="ARBA" id="ARBA00022679"/>
    </source>
</evidence>
<evidence type="ECO:0000256" key="2">
    <source>
        <dbReference type="ARBA" id="ARBA00012452"/>
    </source>
</evidence>
<evidence type="ECO:0000256" key="5">
    <source>
        <dbReference type="ARBA" id="ARBA00060024"/>
    </source>
</evidence>
<feature type="domain" description="GST C-terminal" evidence="8">
    <location>
        <begin position="94"/>
        <end position="226"/>
    </location>
</feature>
<dbReference type="EMBL" id="CVMT01000008">
    <property type="protein sequence ID" value="CRG90537.1"/>
    <property type="molecule type" value="Genomic_DNA"/>
</dbReference>
<evidence type="ECO:0000256" key="4">
    <source>
        <dbReference type="ARBA" id="ARBA00047960"/>
    </source>
</evidence>
<dbReference type="PANTHER" id="PTHR44051">
    <property type="entry name" value="GLUTATHIONE S-TRANSFERASE-RELATED"/>
    <property type="match status" value="1"/>
</dbReference>
<sequence length="232" mass="27718">MPRKIKPIKIYGGYFGPNPHKTCIILSELELPYETEFIDFSDLKTPSYESINPNGRLPAIYDPNTDITLWESGAIIEYLIETYDQNHRLSFAPGTKEWHHTRQWLYYQVSGQGPYYGQAVWFKRYHEDHIDSAIQRYVNEMKRVSKVLDRWLEHREWLVGDKLTYADLAFITWQNAAQGFLSEEGFNQNEFPHMLRWLKQMNERPIVRDIIEKQEKVLKDRMPQPRTHNRVN</sequence>
<dbReference type="EC" id="2.5.1.18" evidence="2"/>
<reference evidence="9 10" key="1">
    <citation type="submission" date="2015-04" db="EMBL/GenBank/DDBJ databases">
        <authorList>
            <person name="Syromyatnikov M.Y."/>
            <person name="Popov V.N."/>
        </authorList>
    </citation>
    <scope>NUCLEOTIDE SEQUENCE [LARGE SCALE GENOMIC DNA]</scope>
    <source>
        <strain evidence="9">WF-38-12</strain>
    </source>
</reference>
<gene>
    <name evidence="9" type="ORF">PISL3812_07581</name>
</gene>
<dbReference type="SFLD" id="SFLDS00019">
    <property type="entry name" value="Glutathione_Transferase_(cytos"/>
    <property type="match status" value="1"/>
</dbReference>
<dbReference type="InterPro" id="IPR004045">
    <property type="entry name" value="Glutathione_S-Trfase_N"/>
</dbReference>
<dbReference type="OrthoDB" id="422574at2759"/>
<feature type="domain" description="GST N-terminal" evidence="7">
    <location>
        <begin position="6"/>
        <end position="87"/>
    </location>
</feature>
<dbReference type="PROSITE" id="PS50404">
    <property type="entry name" value="GST_NTER"/>
    <property type="match status" value="1"/>
</dbReference>
<dbReference type="SUPFAM" id="SSF47616">
    <property type="entry name" value="GST C-terminal domain-like"/>
    <property type="match status" value="1"/>
</dbReference>
<dbReference type="CDD" id="cd03048">
    <property type="entry name" value="GST_N_Ure2p_like"/>
    <property type="match status" value="1"/>
</dbReference>
<dbReference type="InterPro" id="IPR004046">
    <property type="entry name" value="GST_C"/>
</dbReference>
<dbReference type="SFLD" id="SFLDG01151">
    <property type="entry name" value="Main.2:_Nu-like"/>
    <property type="match status" value="1"/>
</dbReference>
<accession>A0A0U1M4R9</accession>
<dbReference type="FunFam" id="1.20.1050.130:FF:000016">
    <property type="entry name" value="Glutathione S-transferase 1"/>
    <property type="match status" value="1"/>
</dbReference>
<evidence type="ECO:0000256" key="6">
    <source>
        <dbReference type="RuleBase" id="RU003494"/>
    </source>
</evidence>
<keyword evidence="3" id="KW-0808">Transferase</keyword>
<dbReference type="SUPFAM" id="SSF52833">
    <property type="entry name" value="Thioredoxin-like"/>
    <property type="match status" value="1"/>
</dbReference>
<dbReference type="AlphaFoldDB" id="A0A0U1M4R9"/>
<dbReference type="InterPro" id="IPR010987">
    <property type="entry name" value="Glutathione-S-Trfase_C-like"/>
</dbReference>
<dbReference type="PROSITE" id="PS50405">
    <property type="entry name" value="GST_CTER"/>
    <property type="match status" value="1"/>
</dbReference>
<protein>
    <recommendedName>
        <fullName evidence="2">glutathione transferase</fullName>
        <ecNumber evidence="2">2.5.1.18</ecNumber>
    </recommendedName>
</protein>
<dbReference type="OMA" id="DIMFLPY"/>
<comment type="function">
    <text evidence="5">Involved in the oxidative stress response and detoxification.</text>
</comment>
<keyword evidence="10" id="KW-1185">Reference proteome</keyword>
<evidence type="ECO:0000259" key="7">
    <source>
        <dbReference type="PROSITE" id="PS50404"/>
    </source>
</evidence>
<evidence type="ECO:0000313" key="10">
    <source>
        <dbReference type="Proteomes" id="UP000054383"/>
    </source>
</evidence>
<dbReference type="InterPro" id="IPR036249">
    <property type="entry name" value="Thioredoxin-like_sf"/>
</dbReference>
<evidence type="ECO:0000259" key="8">
    <source>
        <dbReference type="PROSITE" id="PS50405"/>
    </source>
</evidence>
<dbReference type="SFLD" id="SFLDG00358">
    <property type="entry name" value="Main_(cytGST)"/>
    <property type="match status" value="1"/>
</dbReference>
<dbReference type="Pfam" id="PF00043">
    <property type="entry name" value="GST_C"/>
    <property type="match status" value="1"/>
</dbReference>